<dbReference type="InterPro" id="IPR032636">
    <property type="entry name" value="Pilus_assem_E-set-like_dom"/>
</dbReference>
<dbReference type="Pfam" id="PF17271">
    <property type="entry name" value="Usher_TcfC"/>
    <property type="match status" value="1"/>
</dbReference>
<proteinExistence type="predicted"/>
<evidence type="ECO:0000313" key="5">
    <source>
        <dbReference type="Proteomes" id="UP000275321"/>
    </source>
</evidence>
<feature type="domain" description="Pilus assembly protein E-set like" evidence="2">
    <location>
        <begin position="278"/>
        <end position="344"/>
    </location>
</feature>
<sequence length="900" mass="99423">MNIRCTFLTVMISAYLVSLTSNASLRVPRGFEELIQGQTILTDVSLHGQSLGFFKTRVDLESVLFIQPDAVISAILRAYPDNPRLSTMLHQSLDKPFRRNSQFSCSTSGNQPGCDFLDTQMVDVIYDENNARINLFIARAYLPPKKQSNIYYDVSKESRNALIHQQNINFVADRRYQSASLQGNGTLGVSDGGYLNLDWNLQGQRSGNQSTYDASVNNAYFRQDFLKRIYVQAGVMDAKDIFSNTGGNINLSQLPLGKIRGVRTGSTLAWINMNKVSSGTPVNLFLSRDARVDAYREGQLLASLYLKSGAQILDSRAFPQGSYVLALRIYEDNKLVRTETVPYTKLGELSSRTLQWFIQAGVPNMDGISRGRTDRQVIQSGLRLPVSNNLAMTTGIAFFNTAHYWENALDFSHGFDSGWLDGLLTSKTSYLHGSEGSRGNIQQVNYNDGFSLSFYRSAITAPYCNSQGLHRYSINGCYKSTNAMFSVPLDRWYATLGFARNSNQGRYVYRRDMADYDPHERTGVPWERIYQTHSESRTWQAGLTRTISLNGINIVSGTNAFVRNDSTFNAPDKGMFITLSLSASRNDADGKRYTFSGGTSWQTSKRGNGELGYNVAASQFGDETSENETGVSLNGVNMDTLTTSAYGRIGGQYGTGSLTVSDAWDRTGGEHLLNGSGNYSSSLILDQNGLAAGRWGAGKPSSAITVSVEQQESPEVSRVNVSVDTNGRSEVRGNSRALFTVPGYRESQFDVTESAASSEGISSDINRGTGARKVFMTPGKAFNWTVSVQTRYTWLGQLLDNNHHPLEEAIPLNVMAWTPLGNGSFTIETTRKVEKLYVMKNESYWQCGMKVSMVKDVIRYVGETACQRTDLARLPAAEQKQVALMTAGLSGHAESTAMNN</sequence>
<protein>
    <submittedName>
        <fullName evidence="4">Fimbrial protein</fullName>
    </submittedName>
</protein>
<evidence type="ECO:0000259" key="2">
    <source>
        <dbReference type="Pfam" id="PF16967"/>
    </source>
</evidence>
<keyword evidence="1" id="KW-0732">Signal</keyword>
<feature type="domain" description="TcfC Usher-like barrel" evidence="3">
    <location>
        <begin position="353"/>
        <end position="769"/>
    </location>
</feature>
<feature type="signal peptide" evidence="1">
    <location>
        <begin position="1"/>
        <end position="23"/>
    </location>
</feature>
<dbReference type="InterPro" id="IPR035224">
    <property type="entry name" value="Usher_TcfC"/>
</dbReference>
<name>A0A427KEF6_ENTCL</name>
<organism evidence="4 5">
    <name type="scientific">Enterobacter cloacae</name>
    <dbReference type="NCBI Taxonomy" id="550"/>
    <lineage>
        <taxon>Bacteria</taxon>
        <taxon>Pseudomonadati</taxon>
        <taxon>Pseudomonadota</taxon>
        <taxon>Gammaproteobacteria</taxon>
        <taxon>Enterobacterales</taxon>
        <taxon>Enterobacteriaceae</taxon>
        <taxon>Enterobacter</taxon>
        <taxon>Enterobacter cloacae complex</taxon>
    </lineage>
</organism>
<feature type="chain" id="PRO_5019027182" evidence="1">
    <location>
        <begin position="24"/>
        <end position="900"/>
    </location>
</feature>
<comment type="caution">
    <text evidence="4">The sequence shown here is derived from an EMBL/GenBank/DDBJ whole genome shotgun (WGS) entry which is preliminary data.</text>
</comment>
<dbReference type="Pfam" id="PF16967">
    <property type="entry name" value="TcfC"/>
    <property type="match status" value="1"/>
</dbReference>
<dbReference type="Proteomes" id="UP000275321">
    <property type="component" value="Unassembled WGS sequence"/>
</dbReference>
<evidence type="ECO:0000256" key="1">
    <source>
        <dbReference type="SAM" id="SignalP"/>
    </source>
</evidence>
<reference evidence="4 5" key="1">
    <citation type="submission" date="2018-10" db="EMBL/GenBank/DDBJ databases">
        <title>Transmission dynamics of multidrug resistant bacteria on intensive care unit surfaces.</title>
        <authorList>
            <person name="D'Souza A.W."/>
            <person name="Potter R.F."/>
            <person name="Wallace M."/>
            <person name="Shupe A."/>
            <person name="Patel S."/>
            <person name="Sun S."/>
            <person name="Gul D."/>
            <person name="Kwon J.H."/>
            <person name="Andleeb S."/>
            <person name="Burnham C.-A.D."/>
            <person name="Dantas G."/>
        </authorList>
    </citation>
    <scope>NUCLEOTIDE SEQUENCE [LARGE SCALE GENOMIC DNA]</scope>
    <source>
        <strain evidence="4 5">EC_073</strain>
    </source>
</reference>
<accession>A0A427KEF6</accession>
<dbReference type="AlphaFoldDB" id="A0A427KEF6"/>
<gene>
    <name evidence="4" type="ORF">EGK68_24745</name>
</gene>
<evidence type="ECO:0000259" key="3">
    <source>
        <dbReference type="Pfam" id="PF17271"/>
    </source>
</evidence>
<dbReference type="EMBL" id="RHWT01000063">
    <property type="protein sequence ID" value="RSB24438.1"/>
    <property type="molecule type" value="Genomic_DNA"/>
</dbReference>
<evidence type="ECO:0000313" key="4">
    <source>
        <dbReference type="EMBL" id="RSB24438.1"/>
    </source>
</evidence>